<dbReference type="PANTHER" id="PTHR34820:SF4">
    <property type="entry name" value="INNER MEMBRANE PROTEIN YEBZ"/>
    <property type="match status" value="1"/>
</dbReference>
<feature type="transmembrane region" description="Helical" evidence="6">
    <location>
        <begin position="138"/>
        <end position="157"/>
    </location>
</feature>
<dbReference type="RefSeq" id="WP_135500136.1">
    <property type="nucleotide sequence ID" value="NZ_JACHHE010000002.1"/>
</dbReference>
<keyword evidence="4 6" id="KW-1133">Transmembrane helix</keyword>
<evidence type="ECO:0000256" key="2">
    <source>
        <dbReference type="ARBA" id="ARBA00022475"/>
    </source>
</evidence>
<name>A0A7W8CQ86_9BACL</name>
<keyword evidence="3 6" id="KW-0812">Transmembrane</keyword>
<feature type="transmembrane region" description="Helical" evidence="6">
    <location>
        <begin position="301"/>
        <end position="319"/>
    </location>
</feature>
<evidence type="ECO:0000259" key="7">
    <source>
        <dbReference type="Pfam" id="PF05425"/>
    </source>
</evidence>
<feature type="transmembrane region" description="Helical" evidence="6">
    <location>
        <begin position="325"/>
        <end position="345"/>
    </location>
</feature>
<organism evidence="8 9">
    <name type="scientific">Planococcus koreensis</name>
    <dbReference type="NCBI Taxonomy" id="112331"/>
    <lineage>
        <taxon>Bacteria</taxon>
        <taxon>Bacillati</taxon>
        <taxon>Bacillota</taxon>
        <taxon>Bacilli</taxon>
        <taxon>Bacillales</taxon>
        <taxon>Caryophanaceae</taxon>
        <taxon>Planococcus</taxon>
    </lineage>
</organism>
<feature type="transmembrane region" description="Helical" evidence="6">
    <location>
        <begin position="239"/>
        <end position="259"/>
    </location>
</feature>
<dbReference type="InterPro" id="IPR008457">
    <property type="entry name" value="Cu-R_CopD_dom"/>
</dbReference>
<dbReference type="GO" id="GO:0006825">
    <property type="term" value="P:copper ion transport"/>
    <property type="evidence" value="ECO:0007669"/>
    <property type="project" value="InterPro"/>
</dbReference>
<protein>
    <submittedName>
        <fullName evidence="8">Putative copper resistance protein D</fullName>
    </submittedName>
</protein>
<feature type="transmembrane region" description="Helical" evidence="6">
    <location>
        <begin position="85"/>
        <end position="103"/>
    </location>
</feature>
<evidence type="ECO:0000256" key="4">
    <source>
        <dbReference type="ARBA" id="ARBA00022989"/>
    </source>
</evidence>
<evidence type="ECO:0000256" key="1">
    <source>
        <dbReference type="ARBA" id="ARBA00004651"/>
    </source>
</evidence>
<evidence type="ECO:0000256" key="5">
    <source>
        <dbReference type="ARBA" id="ARBA00023136"/>
    </source>
</evidence>
<evidence type="ECO:0000256" key="6">
    <source>
        <dbReference type="SAM" id="Phobius"/>
    </source>
</evidence>
<dbReference type="OrthoDB" id="2387346at2"/>
<accession>A0A7W8CQ86</accession>
<dbReference type="Pfam" id="PF05425">
    <property type="entry name" value="CopD"/>
    <property type="match status" value="1"/>
</dbReference>
<feature type="transmembrane region" description="Helical" evidence="6">
    <location>
        <begin position="169"/>
        <end position="194"/>
    </location>
</feature>
<dbReference type="GO" id="GO:0005886">
    <property type="term" value="C:plasma membrane"/>
    <property type="evidence" value="ECO:0007669"/>
    <property type="project" value="UniProtKB-SubCell"/>
</dbReference>
<dbReference type="InterPro" id="IPR032694">
    <property type="entry name" value="CopC/D"/>
</dbReference>
<evidence type="ECO:0000313" key="9">
    <source>
        <dbReference type="Proteomes" id="UP000525923"/>
    </source>
</evidence>
<evidence type="ECO:0000256" key="3">
    <source>
        <dbReference type="ARBA" id="ARBA00022692"/>
    </source>
</evidence>
<comment type="caution">
    <text evidence="8">The sequence shown here is derived from an EMBL/GenBank/DDBJ whole genome shotgun (WGS) entry which is preliminary data.</text>
</comment>
<feature type="transmembrane region" description="Helical" evidence="6">
    <location>
        <begin position="206"/>
        <end position="227"/>
    </location>
</feature>
<feature type="transmembrane region" description="Helical" evidence="6">
    <location>
        <begin position="41"/>
        <end position="65"/>
    </location>
</feature>
<dbReference type="AlphaFoldDB" id="A0A7W8CQ86"/>
<dbReference type="Proteomes" id="UP000525923">
    <property type="component" value="Unassembled WGS sequence"/>
</dbReference>
<feature type="domain" description="Copper resistance protein D" evidence="7">
    <location>
        <begin position="165"/>
        <end position="257"/>
    </location>
</feature>
<feature type="transmembrane region" description="Helical" evidence="6">
    <location>
        <begin position="12"/>
        <end position="29"/>
    </location>
</feature>
<comment type="subcellular location">
    <subcellularLocation>
        <location evidence="1">Cell membrane</location>
        <topology evidence="1">Multi-pass membrane protein</topology>
    </subcellularLocation>
</comment>
<keyword evidence="5 6" id="KW-0472">Membrane</keyword>
<reference evidence="8 9" key="1">
    <citation type="submission" date="2020-08" db="EMBL/GenBank/DDBJ databases">
        <title>Genomic Encyclopedia of Type Strains, Phase IV (KMG-IV): sequencing the most valuable type-strain genomes for metagenomic binning, comparative biology and taxonomic classification.</title>
        <authorList>
            <person name="Goeker M."/>
        </authorList>
    </citation>
    <scope>NUCLEOTIDE SEQUENCE [LARGE SCALE GENOMIC DNA]</scope>
    <source>
        <strain evidence="8 9">DSM 15895</strain>
    </source>
</reference>
<sequence>MNFFTSISDFLLYVAFSIIAGSVLLKFIPHSHKPEIREPRWLLMLSVIGIALFSLAPVIELLVFLDGGFGTFFAILLDYRTGHGWVITALISLLLGITIYFGGSKYMAAYYTLALILAVGFFSHASTLNLWGGFISHTVHFLVLVLWAGVLLQAAWFSNGGQWERFLAWFTPFASACVAILLISGFIIMLFFVAPADYANSWVLPYGQLLLLKHLSIIPLLLAAAINGFLNKKRLYQQAWLKAESILLLATLALTAFMSKEAPPHDVNETLRFEGAAPFIEAFMGPVYIPISAVPDFSLNGLLLLGIALLCLVMVPLSYKRSLPAGFSVLFGIGFIAAAYGGLMLSTTF</sequence>
<keyword evidence="9" id="KW-1185">Reference proteome</keyword>
<dbReference type="PANTHER" id="PTHR34820">
    <property type="entry name" value="INNER MEMBRANE PROTEIN YEBZ"/>
    <property type="match status" value="1"/>
</dbReference>
<dbReference type="EMBL" id="JACHHE010000002">
    <property type="protein sequence ID" value="MBB5179563.1"/>
    <property type="molecule type" value="Genomic_DNA"/>
</dbReference>
<gene>
    <name evidence="8" type="ORF">HNQ44_000987</name>
</gene>
<evidence type="ECO:0000313" key="8">
    <source>
        <dbReference type="EMBL" id="MBB5179563.1"/>
    </source>
</evidence>
<feature type="transmembrane region" description="Helical" evidence="6">
    <location>
        <begin position="110"/>
        <end position="132"/>
    </location>
</feature>
<proteinExistence type="predicted"/>
<keyword evidence="2" id="KW-1003">Cell membrane</keyword>